<keyword evidence="2" id="KW-0812">Transmembrane</keyword>
<sequence>MDRRQLRLRNWPVRDSCTNAYSGIGPRVYEHPKVQEIKSREDQHQFLRRRGTRRGGMILYPNGHPFYPSDRQILPARDGRQHRMTDENYILSISGQQLRMRTWPVRYSSRNAYSDFGPRIHEHPRVQDVKFREDQRKFPLRRDTRSGGSIVHPNANHSSNTGQILPERDRLQHRMREEEYKLVMGRRQLRMRTWPVRDSNRNAESDVRPRVCENPPKEQEIKLNEGLRRREMVNKDIKNPEDHPIDGTARKPVPVQEPNPQGFPSVIDGQQIGEDSRLRDSNSDAESDIRARILEEPSEDHLMESNEFWRSGYRRRLTRIIEDYWALLCTKRKAVRIGSLRIVCVLLLIAVILFKILL</sequence>
<feature type="compositionally biased region" description="Basic and acidic residues" evidence="1">
    <location>
        <begin position="274"/>
        <end position="285"/>
    </location>
</feature>
<proteinExistence type="predicted"/>
<evidence type="ECO:0000313" key="3">
    <source>
        <dbReference type="EMBL" id="GBO26014.1"/>
    </source>
</evidence>
<gene>
    <name evidence="3" type="ORF">AVEN_174887_1</name>
</gene>
<feature type="transmembrane region" description="Helical" evidence="2">
    <location>
        <begin position="340"/>
        <end position="357"/>
    </location>
</feature>
<comment type="caution">
    <text evidence="3">The sequence shown here is derived from an EMBL/GenBank/DDBJ whole genome shotgun (WGS) entry which is preliminary data.</text>
</comment>
<accession>A0A4Y2VPD8</accession>
<feature type="region of interest" description="Disordered" evidence="1">
    <location>
        <begin position="235"/>
        <end position="285"/>
    </location>
</feature>
<dbReference type="AlphaFoldDB" id="A0A4Y2VPD8"/>
<keyword evidence="2" id="KW-1133">Transmembrane helix</keyword>
<keyword evidence="2" id="KW-0472">Membrane</keyword>
<evidence type="ECO:0000313" key="4">
    <source>
        <dbReference type="Proteomes" id="UP000499080"/>
    </source>
</evidence>
<feature type="compositionally biased region" description="Basic and acidic residues" evidence="1">
    <location>
        <begin position="235"/>
        <end position="249"/>
    </location>
</feature>
<evidence type="ECO:0000256" key="2">
    <source>
        <dbReference type="SAM" id="Phobius"/>
    </source>
</evidence>
<name>A0A4Y2VPD8_ARAVE</name>
<feature type="region of interest" description="Disordered" evidence="1">
    <location>
        <begin position="142"/>
        <end position="163"/>
    </location>
</feature>
<organism evidence="3 4">
    <name type="scientific">Araneus ventricosus</name>
    <name type="common">Orbweaver spider</name>
    <name type="synonym">Epeira ventricosa</name>
    <dbReference type="NCBI Taxonomy" id="182803"/>
    <lineage>
        <taxon>Eukaryota</taxon>
        <taxon>Metazoa</taxon>
        <taxon>Ecdysozoa</taxon>
        <taxon>Arthropoda</taxon>
        <taxon>Chelicerata</taxon>
        <taxon>Arachnida</taxon>
        <taxon>Araneae</taxon>
        <taxon>Araneomorphae</taxon>
        <taxon>Entelegynae</taxon>
        <taxon>Araneoidea</taxon>
        <taxon>Araneidae</taxon>
        <taxon>Araneus</taxon>
    </lineage>
</organism>
<feature type="region of interest" description="Disordered" evidence="1">
    <location>
        <begin position="198"/>
        <end position="219"/>
    </location>
</feature>
<evidence type="ECO:0000256" key="1">
    <source>
        <dbReference type="SAM" id="MobiDB-lite"/>
    </source>
</evidence>
<protein>
    <submittedName>
        <fullName evidence="3">Uncharacterized protein</fullName>
    </submittedName>
</protein>
<reference evidence="3 4" key="1">
    <citation type="journal article" date="2019" name="Sci. Rep.">
        <title>Orb-weaving spider Araneus ventricosus genome elucidates the spidroin gene catalogue.</title>
        <authorList>
            <person name="Kono N."/>
            <person name="Nakamura H."/>
            <person name="Ohtoshi R."/>
            <person name="Moran D.A.P."/>
            <person name="Shinohara A."/>
            <person name="Yoshida Y."/>
            <person name="Fujiwara M."/>
            <person name="Mori M."/>
            <person name="Tomita M."/>
            <person name="Arakawa K."/>
        </authorList>
    </citation>
    <scope>NUCLEOTIDE SEQUENCE [LARGE SCALE GENOMIC DNA]</scope>
</reference>
<dbReference type="EMBL" id="BGPR01049019">
    <property type="protein sequence ID" value="GBO26014.1"/>
    <property type="molecule type" value="Genomic_DNA"/>
</dbReference>
<dbReference type="Proteomes" id="UP000499080">
    <property type="component" value="Unassembled WGS sequence"/>
</dbReference>
<keyword evidence="4" id="KW-1185">Reference proteome</keyword>